<feature type="transmembrane region" description="Helical" evidence="1">
    <location>
        <begin position="100"/>
        <end position="118"/>
    </location>
</feature>
<evidence type="ECO:0008006" key="4">
    <source>
        <dbReference type="Google" id="ProtNLM"/>
    </source>
</evidence>
<gene>
    <name evidence="2" type="ORF">Pla111_32640</name>
</gene>
<feature type="transmembrane region" description="Helical" evidence="1">
    <location>
        <begin position="69"/>
        <end position="88"/>
    </location>
</feature>
<proteinExistence type="predicted"/>
<sequence>MDNPDAADQHRATVKAAQERGRLATLLAYARLSGPGWLQSALSLGGGSLGSSLYLGIIGGAAFLWIQPLAMFLGTVMLCAIGYVTLSINERPLRAINRHINPVLGWSWLFGTLLANMVSSMPQYSLSVAVIEQNFLPAATQGDGTLASGAGKWVLSGLLLVLCTIVTWSYGREGWGMRIYDRTLKLVVAIIVLSFVGVVARIAMTDSGLDFSAVISGLIPKPEHFFRPVESFAPLLEAIQDSEARRYWSDMIVGEQRDIMIAAGGLAVGINTTFLLPYVLLSRGWGAESRGLMASDLALAAFIPFVIATGCVVLAAGDRFHGQLPNGFVVSSEGIIEPPQRFRDSFERALGLREVAANDAGYTLGKIAEPERRVAATLVRRDTFDLAKSLDSLYSRSGGDGSWLSHIVFGVGVLGMTLSSISLMMLISGFAVCEALNLPPKGWPFRLGCLVSGFGVLWPLFSGESSRAWLTVFTGVYFAMLLPIAFLTFFAMMNSKTLLGEQLPRGIKRWVWNVLMGAAVLAASAASVSAIYKKAGVGGLIATGAYVAIILAAQIRMEARRSRRTR</sequence>
<feature type="transmembrane region" description="Helical" evidence="1">
    <location>
        <begin position="467"/>
        <end position="490"/>
    </location>
</feature>
<keyword evidence="3" id="KW-1185">Reference proteome</keyword>
<evidence type="ECO:0000256" key="1">
    <source>
        <dbReference type="SAM" id="Phobius"/>
    </source>
</evidence>
<keyword evidence="1" id="KW-0812">Transmembrane</keyword>
<evidence type="ECO:0000313" key="3">
    <source>
        <dbReference type="Proteomes" id="UP000318995"/>
    </source>
</evidence>
<dbReference type="Proteomes" id="UP000318995">
    <property type="component" value="Unassembled WGS sequence"/>
</dbReference>
<dbReference type="AlphaFoldDB" id="A0A5C5VQE0"/>
<feature type="transmembrane region" description="Helical" evidence="1">
    <location>
        <begin position="259"/>
        <end position="281"/>
    </location>
</feature>
<accession>A0A5C5VQE0</accession>
<feature type="transmembrane region" description="Helical" evidence="1">
    <location>
        <begin position="403"/>
        <end position="431"/>
    </location>
</feature>
<feature type="transmembrane region" description="Helical" evidence="1">
    <location>
        <begin position="153"/>
        <end position="171"/>
    </location>
</feature>
<feature type="transmembrane region" description="Helical" evidence="1">
    <location>
        <begin position="443"/>
        <end position="461"/>
    </location>
</feature>
<feature type="transmembrane region" description="Helical" evidence="1">
    <location>
        <begin position="510"/>
        <end position="532"/>
    </location>
</feature>
<protein>
    <recommendedName>
        <fullName evidence="4">Natural resistance-associated macrophage protein</fullName>
    </recommendedName>
</protein>
<feature type="transmembrane region" description="Helical" evidence="1">
    <location>
        <begin position="183"/>
        <end position="204"/>
    </location>
</feature>
<keyword evidence="1" id="KW-1133">Transmembrane helix</keyword>
<comment type="caution">
    <text evidence="2">The sequence shown here is derived from an EMBL/GenBank/DDBJ whole genome shotgun (WGS) entry which is preliminary data.</text>
</comment>
<evidence type="ECO:0000313" key="2">
    <source>
        <dbReference type="EMBL" id="TWT40846.1"/>
    </source>
</evidence>
<name>A0A5C5VQE0_9BACT</name>
<feature type="transmembrane region" description="Helical" evidence="1">
    <location>
        <begin position="293"/>
        <end position="316"/>
    </location>
</feature>
<dbReference type="EMBL" id="SJPH01000010">
    <property type="protein sequence ID" value="TWT40846.1"/>
    <property type="molecule type" value="Genomic_DNA"/>
</dbReference>
<reference evidence="2 3" key="1">
    <citation type="submission" date="2019-02" db="EMBL/GenBank/DDBJ databases">
        <title>Deep-cultivation of Planctomycetes and their phenomic and genomic characterization uncovers novel biology.</title>
        <authorList>
            <person name="Wiegand S."/>
            <person name="Jogler M."/>
            <person name="Boedeker C."/>
            <person name="Pinto D."/>
            <person name="Vollmers J."/>
            <person name="Rivas-Marin E."/>
            <person name="Kohn T."/>
            <person name="Peeters S.H."/>
            <person name="Heuer A."/>
            <person name="Rast P."/>
            <person name="Oberbeckmann S."/>
            <person name="Bunk B."/>
            <person name="Jeske O."/>
            <person name="Meyerdierks A."/>
            <person name="Storesund J.E."/>
            <person name="Kallscheuer N."/>
            <person name="Luecker S."/>
            <person name="Lage O.M."/>
            <person name="Pohl T."/>
            <person name="Merkel B.J."/>
            <person name="Hornburger P."/>
            <person name="Mueller R.-W."/>
            <person name="Bruemmer F."/>
            <person name="Labrenz M."/>
            <person name="Spormann A.M."/>
            <person name="Op Den Camp H."/>
            <person name="Overmann J."/>
            <person name="Amann R."/>
            <person name="Jetten M.S.M."/>
            <person name="Mascher T."/>
            <person name="Medema M.H."/>
            <person name="Devos D.P."/>
            <person name="Kaster A.-K."/>
            <person name="Ovreas L."/>
            <person name="Rohde M."/>
            <person name="Galperin M.Y."/>
            <person name="Jogler C."/>
        </authorList>
    </citation>
    <scope>NUCLEOTIDE SEQUENCE [LARGE SCALE GENOMIC DNA]</scope>
    <source>
        <strain evidence="2 3">Pla111</strain>
    </source>
</reference>
<keyword evidence="1" id="KW-0472">Membrane</keyword>
<feature type="transmembrane region" description="Helical" evidence="1">
    <location>
        <begin position="538"/>
        <end position="557"/>
    </location>
</feature>
<dbReference type="RefSeq" id="WP_146575452.1">
    <property type="nucleotide sequence ID" value="NZ_SJPH01000010.1"/>
</dbReference>
<dbReference type="OrthoDB" id="236847at2"/>
<organism evidence="2 3">
    <name type="scientific">Botrimarina hoheduenensis</name>
    <dbReference type="NCBI Taxonomy" id="2528000"/>
    <lineage>
        <taxon>Bacteria</taxon>
        <taxon>Pseudomonadati</taxon>
        <taxon>Planctomycetota</taxon>
        <taxon>Planctomycetia</taxon>
        <taxon>Pirellulales</taxon>
        <taxon>Lacipirellulaceae</taxon>
        <taxon>Botrimarina</taxon>
    </lineage>
</organism>